<dbReference type="AlphaFoldDB" id="A0A1I1K3G1"/>
<accession>A0A1I1K3G1</accession>
<gene>
    <name evidence="1" type="ORF">SAMN05421762_1196</name>
</gene>
<evidence type="ECO:0000313" key="2">
    <source>
        <dbReference type="Proteomes" id="UP000231644"/>
    </source>
</evidence>
<keyword evidence="2" id="KW-1185">Reference proteome</keyword>
<reference evidence="1 2" key="1">
    <citation type="submission" date="2016-10" db="EMBL/GenBank/DDBJ databases">
        <authorList>
            <person name="de Groot N.N."/>
        </authorList>
    </citation>
    <scope>NUCLEOTIDE SEQUENCE [LARGE SCALE GENOMIC DNA]</scope>
    <source>
        <strain evidence="1 2">DSM 29619</strain>
    </source>
</reference>
<proteinExistence type="predicted"/>
<dbReference type="Proteomes" id="UP000231644">
    <property type="component" value="Unassembled WGS sequence"/>
</dbReference>
<name>A0A1I1K3G1_9RHOB</name>
<dbReference type="EMBL" id="FOLX01000001">
    <property type="protein sequence ID" value="SFC52120.1"/>
    <property type="molecule type" value="Genomic_DNA"/>
</dbReference>
<sequence length="42" mass="4790">MQKLIQKIARVLRGALAPAPRPIAIRVEARRPNDPFMKGPRR</sequence>
<evidence type="ECO:0000313" key="1">
    <source>
        <dbReference type="EMBL" id="SFC52120.1"/>
    </source>
</evidence>
<organism evidence="1 2">
    <name type="scientific">Pseudooceanicola nitratireducens</name>
    <dbReference type="NCBI Taxonomy" id="517719"/>
    <lineage>
        <taxon>Bacteria</taxon>
        <taxon>Pseudomonadati</taxon>
        <taxon>Pseudomonadota</taxon>
        <taxon>Alphaproteobacteria</taxon>
        <taxon>Rhodobacterales</taxon>
        <taxon>Paracoccaceae</taxon>
        <taxon>Pseudooceanicola</taxon>
    </lineage>
</organism>
<dbReference type="RefSeq" id="WP_280140393.1">
    <property type="nucleotide sequence ID" value="NZ_FNZG01000003.1"/>
</dbReference>
<dbReference type="STRING" id="517719.SAMN05421762_1196"/>
<protein>
    <submittedName>
        <fullName evidence="1">Uncharacterized protein</fullName>
    </submittedName>
</protein>